<dbReference type="GO" id="GO:0071300">
    <property type="term" value="P:cellular response to retinoic acid"/>
    <property type="evidence" value="ECO:0007669"/>
    <property type="project" value="TreeGrafter"/>
</dbReference>
<gene>
    <name evidence="8" type="ORF">F2P81_000855</name>
</gene>
<sequence length="955" mass="108356">MDNKKLPELVPPFPMNRLKIWNLKSIYANPPHNHASRILPLLRLINTTSSPRWKEGCFALINPLRLVSRFFLSHLAALDSTHRKPRADNKERLIRCRSLFDPGRSVCVLERIPPPGSMLIASRWNVIPRIEKTQARMTDGCLKADAPHDRRERGTSVAPSVERKRRRAAAGKFAGASDSLGQRGLVWEHIMHGNRAMNNFYNGYLSIIELYSTLKTVNKHAFCCANQNPCTLGLFTLRIPDTGQICGWPSERVPVTRLTETTCFVCDDYLLQAPAATQNVKEARAKCGGLAPSDDRSEEFTHRPRVRTVWSPIAKSGEESLTIFVDKRKLSQESSPSAAEVSRGTNRNSNTSATVTLEVLHQLAASYFTDRESTLRRLHHLQIASTAIRVTETRTGPLGCSNYDNLDTVSSVLVHSPENKVHLQGLQVILPVYLQSRFIQAALSYIGCKSEGQFVCKNGDCWCECTVDFPRCNCPHSDLDTLENNLLRIRDSLRLTHQEFEESEEFQSFVGKLPTHYAVNTSAVEHLWRTDAGLLQRHRQLETRSNQLSTKARRTANKLFSLSKRCRKQPKIVLQRQRPLHFWLSYALSILYCSENNQVGVYSDESRSCSCPYNRPPCQGLIPCSVGDGVRCASCSTENRMRCSSCNLGFTLTQGVCRPAVPDPTDPYLGLESDRDLQDLELRYLLQRRDPRISLHAVFVSNDLRVNTWFDPSWRKRMLLTLKSNRVKSNRVHILLGISLQFCLTRNSTLEPALSLFVNPFGGSHSESWTMPIGQHGYPDWERTKLDIPLDCYNWTLTLGNRWKSFFETVHFYLRSRTRDSVGVTAGNKNTTAYYEPLEEAEPSSNIGYMKVNSMQLFGYSVHFDPEAIQDLILQIDYPYTQGSQDSALLQLVELRYRVNRLSPPGAPHVDLFACLLRHRLKLSSADVTRILTALQAFSARQPNYVEYEANKLCS</sequence>
<protein>
    <recommendedName>
        <fullName evidence="7">MACPF domain-containing protein</fullName>
    </recommendedName>
</protein>
<organism evidence="8 9">
    <name type="scientific">Scophthalmus maximus</name>
    <name type="common">Turbot</name>
    <name type="synonym">Psetta maxima</name>
    <dbReference type="NCBI Taxonomy" id="52904"/>
    <lineage>
        <taxon>Eukaryota</taxon>
        <taxon>Metazoa</taxon>
        <taxon>Chordata</taxon>
        <taxon>Craniata</taxon>
        <taxon>Vertebrata</taxon>
        <taxon>Euteleostomi</taxon>
        <taxon>Actinopterygii</taxon>
        <taxon>Neopterygii</taxon>
        <taxon>Teleostei</taxon>
        <taxon>Neoteleostei</taxon>
        <taxon>Acanthomorphata</taxon>
        <taxon>Carangaria</taxon>
        <taxon>Pleuronectiformes</taxon>
        <taxon>Pleuronectoidei</taxon>
        <taxon>Scophthalmidae</taxon>
        <taxon>Scophthalmus</taxon>
    </lineage>
</organism>
<dbReference type="PANTHER" id="PTHR15564:SF10">
    <property type="entry name" value="BMP_RETINOIC ACID-INDUCIBLE NEURAL-SPECIFIC PROTEIN 3 ISOFORM X1"/>
    <property type="match status" value="1"/>
</dbReference>
<evidence type="ECO:0000256" key="1">
    <source>
        <dbReference type="ARBA" id="ARBA00010360"/>
    </source>
</evidence>
<evidence type="ECO:0000256" key="3">
    <source>
        <dbReference type="ARBA" id="ARBA00022810"/>
    </source>
</evidence>
<accession>A0A6A4TYV3</accession>
<evidence type="ECO:0000256" key="5">
    <source>
        <dbReference type="ARBA" id="ARBA00023306"/>
    </source>
</evidence>
<feature type="compositionally biased region" description="Basic and acidic residues" evidence="6">
    <location>
        <begin position="145"/>
        <end position="154"/>
    </location>
</feature>
<dbReference type="Pfam" id="PF25415">
    <property type="entry name" value="EGF_BRNP1-3"/>
    <property type="match status" value="1"/>
</dbReference>
<name>A0A6A4TYV3_SCOMX</name>
<dbReference type="GO" id="GO:0043025">
    <property type="term" value="C:neuronal cell body"/>
    <property type="evidence" value="ECO:0007669"/>
    <property type="project" value="TreeGrafter"/>
</dbReference>
<reference evidence="8 9" key="1">
    <citation type="submission" date="2019-06" db="EMBL/GenBank/DDBJ databases">
        <title>Draft genomes of female and male turbot (Scophthalmus maximus).</title>
        <authorList>
            <person name="Xu H."/>
            <person name="Xu X.-W."/>
            <person name="Shao C."/>
            <person name="Chen S."/>
        </authorList>
    </citation>
    <scope>NUCLEOTIDE SEQUENCE [LARGE SCALE GENOMIC DNA]</scope>
    <source>
        <strain evidence="8">Ysfricsl-2016a</strain>
        <tissue evidence="8">Blood</tissue>
    </source>
</reference>
<dbReference type="InterPro" id="IPR020864">
    <property type="entry name" value="MACPF"/>
</dbReference>
<dbReference type="EMBL" id="VEVO01000001">
    <property type="protein sequence ID" value="KAF0047222.1"/>
    <property type="molecule type" value="Genomic_DNA"/>
</dbReference>
<dbReference type="GO" id="GO:0030425">
    <property type="term" value="C:dendrite"/>
    <property type="evidence" value="ECO:0007669"/>
    <property type="project" value="TreeGrafter"/>
</dbReference>
<dbReference type="GO" id="GO:0007399">
    <property type="term" value="P:nervous system development"/>
    <property type="evidence" value="ECO:0007669"/>
    <property type="project" value="TreeGrafter"/>
</dbReference>
<comment type="caution">
    <text evidence="8">The sequence shown here is derived from an EMBL/GenBank/DDBJ whole genome shotgun (WGS) entry which is preliminary data.</text>
</comment>
<keyword evidence="5" id="KW-0131">Cell cycle</keyword>
<dbReference type="GO" id="GO:0005737">
    <property type="term" value="C:cytoplasm"/>
    <property type="evidence" value="ECO:0007669"/>
    <property type="project" value="TreeGrafter"/>
</dbReference>
<evidence type="ECO:0000313" key="8">
    <source>
        <dbReference type="EMBL" id="KAF0047222.1"/>
    </source>
</evidence>
<evidence type="ECO:0000256" key="2">
    <source>
        <dbReference type="ARBA" id="ARBA00022729"/>
    </source>
</evidence>
<dbReference type="GO" id="GO:0045666">
    <property type="term" value="P:positive regulation of neuron differentiation"/>
    <property type="evidence" value="ECO:0007669"/>
    <property type="project" value="InterPro"/>
</dbReference>
<dbReference type="GO" id="GO:0045930">
    <property type="term" value="P:negative regulation of mitotic cell cycle"/>
    <property type="evidence" value="ECO:0007669"/>
    <property type="project" value="InterPro"/>
</dbReference>
<dbReference type="Proteomes" id="UP000438429">
    <property type="component" value="Unassembled WGS sequence"/>
</dbReference>
<feature type="region of interest" description="Disordered" evidence="6">
    <location>
        <begin position="145"/>
        <end position="164"/>
    </location>
</feature>
<dbReference type="AlphaFoldDB" id="A0A6A4TYV3"/>
<comment type="similarity">
    <text evidence="1">Belongs to the BRINP family.</text>
</comment>
<evidence type="ECO:0000256" key="4">
    <source>
        <dbReference type="ARBA" id="ARBA00023180"/>
    </source>
</evidence>
<dbReference type="Pfam" id="PF19052">
    <property type="entry name" value="BRINP_C"/>
    <property type="match status" value="1"/>
</dbReference>
<dbReference type="InterPro" id="IPR057671">
    <property type="entry name" value="BRINP_C"/>
</dbReference>
<keyword evidence="3" id="KW-0338">Growth arrest</keyword>
<keyword evidence="2" id="KW-0732">Signal</keyword>
<evidence type="ECO:0000313" key="9">
    <source>
        <dbReference type="Proteomes" id="UP000438429"/>
    </source>
</evidence>
<keyword evidence="4" id="KW-0325">Glycoprotein</keyword>
<evidence type="ECO:0000259" key="7">
    <source>
        <dbReference type="SMART" id="SM00457"/>
    </source>
</evidence>
<dbReference type="PANTHER" id="PTHR15564">
    <property type="entry name" value="MACPF DOMAIN-CONTAINING PROTEIN"/>
    <property type="match status" value="1"/>
</dbReference>
<dbReference type="InterPro" id="IPR033237">
    <property type="entry name" value="BRINP"/>
</dbReference>
<dbReference type="SMART" id="SM00457">
    <property type="entry name" value="MACPF"/>
    <property type="match status" value="1"/>
</dbReference>
<proteinExistence type="inferred from homology"/>
<evidence type="ECO:0000256" key="6">
    <source>
        <dbReference type="SAM" id="MobiDB-lite"/>
    </source>
</evidence>
<dbReference type="InterPro" id="IPR057450">
    <property type="entry name" value="BRINP_EGF"/>
</dbReference>
<feature type="domain" description="MACPF" evidence="7">
    <location>
        <begin position="275"/>
        <end position="447"/>
    </location>
</feature>